<dbReference type="GO" id="GO:0071555">
    <property type="term" value="P:cell wall organization"/>
    <property type="evidence" value="ECO:0007669"/>
    <property type="project" value="UniProtKB-KW"/>
</dbReference>
<evidence type="ECO:0000256" key="1">
    <source>
        <dbReference type="ARBA" id="ARBA00009943"/>
    </source>
</evidence>
<dbReference type="eggNOG" id="COG2348">
    <property type="taxonomic scope" value="Bacteria"/>
</dbReference>
<organism evidence="7 8">
    <name type="scientific">Allomeiothermus silvanus (strain ATCC 700542 / DSM 9946 / NBRC 106475 / NCIMB 13440 / VI-R2)</name>
    <name type="common">Thermus silvanus</name>
    <dbReference type="NCBI Taxonomy" id="526227"/>
    <lineage>
        <taxon>Bacteria</taxon>
        <taxon>Thermotogati</taxon>
        <taxon>Deinococcota</taxon>
        <taxon>Deinococci</taxon>
        <taxon>Thermales</taxon>
        <taxon>Thermaceae</taxon>
        <taxon>Allomeiothermus</taxon>
    </lineage>
</organism>
<evidence type="ECO:0000256" key="2">
    <source>
        <dbReference type="ARBA" id="ARBA00022679"/>
    </source>
</evidence>
<evidence type="ECO:0000256" key="6">
    <source>
        <dbReference type="ARBA" id="ARBA00023316"/>
    </source>
</evidence>
<keyword evidence="6" id="KW-0961">Cell wall biogenesis/degradation</keyword>
<dbReference type="InterPro" id="IPR016181">
    <property type="entry name" value="Acyl_CoA_acyltransferase"/>
</dbReference>
<dbReference type="STRING" id="526227.Mesil_2093"/>
<dbReference type="HOGENOM" id="CLU_048411_0_1_0"/>
<evidence type="ECO:0000256" key="4">
    <source>
        <dbReference type="ARBA" id="ARBA00022984"/>
    </source>
</evidence>
<gene>
    <name evidence="7" type="ordered locus">Mesil_2093</name>
</gene>
<proteinExistence type="inferred from homology"/>
<keyword evidence="5" id="KW-0012">Acyltransferase</keyword>
<dbReference type="GO" id="GO:0009252">
    <property type="term" value="P:peptidoglycan biosynthetic process"/>
    <property type="evidence" value="ECO:0007669"/>
    <property type="project" value="UniProtKB-KW"/>
</dbReference>
<dbReference type="OrthoDB" id="9785911at2"/>
<dbReference type="PANTHER" id="PTHR36174:SF1">
    <property type="entry name" value="LIPID II:GLYCINE GLYCYLTRANSFERASE"/>
    <property type="match status" value="1"/>
</dbReference>
<dbReference type="GO" id="GO:0016755">
    <property type="term" value="F:aminoacyltransferase activity"/>
    <property type="evidence" value="ECO:0007669"/>
    <property type="project" value="InterPro"/>
</dbReference>
<keyword evidence="4" id="KW-0573">Peptidoglycan synthesis</keyword>
<keyword evidence="3" id="KW-0133">Cell shape</keyword>
<dbReference type="EMBL" id="CP002042">
    <property type="protein sequence ID" value="ADH63965.1"/>
    <property type="molecule type" value="Genomic_DNA"/>
</dbReference>
<evidence type="ECO:0000256" key="3">
    <source>
        <dbReference type="ARBA" id="ARBA00022960"/>
    </source>
</evidence>
<sequence length="346" mass="38331">MVVGVLRCEIITDPAHWNLIVASLPITSALQSWGWGEVKKLSGWKAERVAVYEGDSLVAAAQLLRKGYAGPLSMLYAPRGPALADLSYLSRVAEALKAWAKGAVYLKLEPEIGQPATEAAPRWPGLIQEETIQPEYSIWLDLTAGPETLLAGMSSMHKRNTKLAEKRVVTSIEGPEAFEEFWRLFVETNQRAKLMQHSKDYYRTVLQEMNQTEGKAFISISRQEGQALAAGLFVAFAGRVDYLYGGSTREHSEAKAPNGMHWGAIRWGIEHGYRIYDLWGVSASSQGSHAAGIDRFKEGFGGVRVRFPAYDLPLSPLYGPVKKALRLRKGLRNWRARGTTRDVLGG</sequence>
<dbReference type="InterPro" id="IPR050644">
    <property type="entry name" value="PG_Glycine_Bridge_Synth"/>
</dbReference>
<dbReference type="PROSITE" id="PS51191">
    <property type="entry name" value="FEMABX"/>
    <property type="match status" value="1"/>
</dbReference>
<evidence type="ECO:0000313" key="7">
    <source>
        <dbReference type="EMBL" id="ADH63965.1"/>
    </source>
</evidence>
<dbReference type="Proteomes" id="UP000001916">
    <property type="component" value="Chromosome"/>
</dbReference>
<accession>D7BHM5</accession>
<dbReference type="PANTHER" id="PTHR36174">
    <property type="entry name" value="LIPID II:GLYCINE GLYCYLTRANSFERASE"/>
    <property type="match status" value="1"/>
</dbReference>
<dbReference type="SUPFAM" id="SSF55729">
    <property type="entry name" value="Acyl-CoA N-acyltransferases (Nat)"/>
    <property type="match status" value="2"/>
</dbReference>
<evidence type="ECO:0000256" key="5">
    <source>
        <dbReference type="ARBA" id="ARBA00023315"/>
    </source>
</evidence>
<dbReference type="Pfam" id="PF02388">
    <property type="entry name" value="FemAB"/>
    <property type="match status" value="3"/>
</dbReference>
<protein>
    <submittedName>
        <fullName evidence="7">Methicillin resistance protein</fullName>
    </submittedName>
</protein>
<evidence type="ECO:0000313" key="8">
    <source>
        <dbReference type="Proteomes" id="UP000001916"/>
    </source>
</evidence>
<keyword evidence="2" id="KW-0808">Transferase</keyword>
<dbReference type="InterPro" id="IPR003447">
    <property type="entry name" value="FEMABX"/>
</dbReference>
<comment type="similarity">
    <text evidence="1">Belongs to the FemABX family.</text>
</comment>
<dbReference type="KEGG" id="msv:Mesil_2093"/>
<dbReference type="AlphaFoldDB" id="D7BHM5"/>
<keyword evidence="8" id="KW-1185">Reference proteome</keyword>
<reference evidence="7 8" key="1">
    <citation type="journal article" date="2010" name="Stand. Genomic Sci.">
        <title>Complete genome sequence of Meiothermus silvanus type strain (VI-R2).</title>
        <authorList>
            <person name="Sikorski J."/>
            <person name="Tindall B.J."/>
            <person name="Lowry S."/>
            <person name="Lucas S."/>
            <person name="Nolan M."/>
            <person name="Copeland A."/>
            <person name="Glavina Del Rio T."/>
            <person name="Tice H."/>
            <person name="Cheng J.F."/>
            <person name="Han C."/>
            <person name="Pitluck S."/>
            <person name="Liolios K."/>
            <person name="Ivanova N."/>
            <person name="Mavromatis K."/>
            <person name="Mikhailova N."/>
            <person name="Pati A."/>
            <person name="Goodwin L."/>
            <person name="Chen A."/>
            <person name="Palaniappan K."/>
            <person name="Land M."/>
            <person name="Hauser L."/>
            <person name="Chang Y.J."/>
            <person name="Jeffries C.D."/>
            <person name="Rohde M."/>
            <person name="Goker M."/>
            <person name="Woyke T."/>
            <person name="Bristow J."/>
            <person name="Eisen J.A."/>
            <person name="Markowitz V."/>
            <person name="Hugenholtz P."/>
            <person name="Kyrpides N.C."/>
            <person name="Klenk H.P."/>
            <person name="Lapidus A."/>
        </authorList>
    </citation>
    <scope>NUCLEOTIDE SEQUENCE [LARGE SCALE GENOMIC DNA]</scope>
    <source>
        <strain evidence="8">ATCC 700542 / DSM 9946 / VI-R2</strain>
    </source>
</reference>
<dbReference type="Gene3D" id="3.40.630.30">
    <property type="match status" value="2"/>
</dbReference>
<dbReference type="GO" id="GO:0008360">
    <property type="term" value="P:regulation of cell shape"/>
    <property type="evidence" value="ECO:0007669"/>
    <property type="project" value="UniProtKB-KW"/>
</dbReference>
<name>D7BHM5_ALLS1</name>